<dbReference type="STRING" id="1075417.SAMN05421823_103466"/>
<dbReference type="EMBL" id="FNFO01000003">
    <property type="protein sequence ID" value="SDK75300.1"/>
    <property type="molecule type" value="Genomic_DNA"/>
</dbReference>
<feature type="transmembrane region" description="Helical" evidence="1">
    <location>
        <begin position="135"/>
        <end position="157"/>
    </location>
</feature>
<evidence type="ECO:0000313" key="3">
    <source>
        <dbReference type="Proteomes" id="UP000198510"/>
    </source>
</evidence>
<dbReference type="AlphaFoldDB" id="A0A1G9EGM1"/>
<keyword evidence="1" id="KW-0472">Membrane</keyword>
<feature type="transmembrane region" description="Helical" evidence="1">
    <location>
        <begin position="74"/>
        <end position="93"/>
    </location>
</feature>
<sequence>MKAPHPRPTPTDLANVPLHRTLPFDDMVPFVREALRDRTWASVAYFAVALGPILVGLLVVGTRLATHQEIPWDGLWQAGGWAALFSFTLLIPIHELLHAAAYKLAGAPRISFGAQWRQFVFYAAADRFVVTRRELVVVALTPFLVITLVTLLGAMLVPGPGRWFFLAVFVIHTSFCGGDFGIVSYLMRHRPDYSYDDLDAKKAYFFKESFSRETTEDFTEN</sequence>
<reference evidence="2 3" key="1">
    <citation type="submission" date="2016-10" db="EMBL/GenBank/DDBJ databases">
        <authorList>
            <person name="de Groot N.N."/>
        </authorList>
    </citation>
    <scope>NUCLEOTIDE SEQUENCE [LARGE SCALE GENOMIC DNA]</scope>
    <source>
        <strain evidence="2 3">DSM 25186</strain>
    </source>
</reference>
<evidence type="ECO:0000256" key="1">
    <source>
        <dbReference type="SAM" id="Phobius"/>
    </source>
</evidence>
<proteinExistence type="predicted"/>
<accession>A0A1G9EGM1</accession>
<keyword evidence="1" id="KW-0812">Transmembrane</keyword>
<protein>
    <submittedName>
        <fullName evidence="2">Putative zincin peptidase</fullName>
    </submittedName>
</protein>
<dbReference type="Pfam" id="PF11667">
    <property type="entry name" value="DUF3267"/>
    <property type="match status" value="1"/>
</dbReference>
<organism evidence="2 3">
    <name type="scientific">Catalinimonas alkaloidigena</name>
    <dbReference type="NCBI Taxonomy" id="1075417"/>
    <lineage>
        <taxon>Bacteria</taxon>
        <taxon>Pseudomonadati</taxon>
        <taxon>Bacteroidota</taxon>
        <taxon>Cytophagia</taxon>
        <taxon>Cytophagales</taxon>
        <taxon>Catalimonadaceae</taxon>
        <taxon>Catalinimonas</taxon>
    </lineage>
</organism>
<keyword evidence="3" id="KW-1185">Reference proteome</keyword>
<gene>
    <name evidence="2" type="ORF">SAMN05421823_103466</name>
</gene>
<feature type="transmembrane region" description="Helical" evidence="1">
    <location>
        <begin position="163"/>
        <end position="186"/>
    </location>
</feature>
<dbReference type="OrthoDB" id="1119336at2"/>
<dbReference type="InterPro" id="IPR021683">
    <property type="entry name" value="DUF3267"/>
</dbReference>
<name>A0A1G9EGM1_9BACT</name>
<dbReference type="Proteomes" id="UP000198510">
    <property type="component" value="Unassembled WGS sequence"/>
</dbReference>
<evidence type="ECO:0000313" key="2">
    <source>
        <dbReference type="EMBL" id="SDK75300.1"/>
    </source>
</evidence>
<dbReference type="RefSeq" id="WP_089681463.1">
    <property type="nucleotide sequence ID" value="NZ_FNFO01000003.1"/>
</dbReference>
<feature type="transmembrane region" description="Helical" evidence="1">
    <location>
        <begin position="42"/>
        <end position="62"/>
    </location>
</feature>
<keyword evidence="1" id="KW-1133">Transmembrane helix</keyword>